<evidence type="ECO:0000256" key="1">
    <source>
        <dbReference type="SAM" id="MobiDB-lite"/>
    </source>
</evidence>
<proteinExistence type="predicted"/>
<accession>A0A147BJ01</accession>
<feature type="non-terminal residue" evidence="2">
    <location>
        <position position="1"/>
    </location>
</feature>
<feature type="region of interest" description="Disordered" evidence="1">
    <location>
        <begin position="17"/>
        <end position="67"/>
    </location>
</feature>
<dbReference type="PANTHER" id="PTHR46579:SF1">
    <property type="entry name" value="F5_8 TYPE C DOMAIN-CONTAINING PROTEIN"/>
    <property type="match status" value="1"/>
</dbReference>
<sequence length="861" mass="96326">RKRRKNYLEKGEPFIIPSSTKCRNRTERGRCLEGSIAPGGEASPPSTSGYGQPTLSTSDDPAEELSDQLETGACFDESLDEWSNMETELDHGDPCQQDDIMNEEHDVPGSVSPPAYDEAQCLADSFAEYGNSTLPHSTTTKAEAVALIMSFLTSENLTWSALDKLLRMVNAMFGVGSDVLPRSKYLFRKLWAPKTERVVKYHYYCKGCGSLLDSSEHETTHVCAKCAMACDLAKAKSDGCFFITMSLQHQIQQIISETNQVLYENLVKLREEAQAPSDIIRDITSGAAYKQLQQTGVLEWTDLTITFNTDGSPLYKSSRSCVWPIQLIINELPPTVRFDHCALAGLWFGSTHPDMGLFMTKFVEEVTSLDTVTWENDSTVMTSKVHALCCCVDAPARAEVRNHTHFNGYFGCPWCLASGEHMGGSLRYRGAVPDEERTSEGVLRDMKLALQSGVSVNGVKGPSPLATLPYFDLVWGFNVEYMHCVLLGVARQFTEYLLNSTNCHEDFYIGTPSMVAEINQRLLSIRPPHCVTRLPRPVGDRNFWKANEWRQWLLFYCLPCTLGILRQRYWNHLCCLVEAIHILLSQELSQGQLKHAGHLLQRFVAQVERLYKRESCMTYNVHQLLHIPKVVEQMGPLWAHSAFVFESGNGNIVKSVTAAKGVPMQIVERVVAAQELQQLLTCVPLGNATKELCHEMLGFKRVAQCLYTDGACMLGSPTAVGTLTSHEEAALEVAGVVLPVVALEHKRFILERKVYNSSLYSRAKKSDSSVIKTRTGEYFKIMRILEVHSDTATKCLLLCKKIVEIESDVRFPSHIKECFISRQSFLTAVDVVDIASVCLFMDLVSEDTAYVCDIPNTVERD</sequence>
<dbReference type="EMBL" id="GEGO01004673">
    <property type="protein sequence ID" value="JAR90731.1"/>
    <property type="molecule type" value="Transcribed_RNA"/>
</dbReference>
<reference evidence="2" key="1">
    <citation type="journal article" date="2018" name="PLoS Negl. Trop. Dis.">
        <title>Sialome diversity of ticks revealed by RNAseq of single tick salivary glands.</title>
        <authorList>
            <person name="Perner J."/>
            <person name="Kropackova S."/>
            <person name="Kopacek P."/>
            <person name="Ribeiro J.M."/>
        </authorList>
    </citation>
    <scope>NUCLEOTIDE SEQUENCE</scope>
    <source>
        <strain evidence="2">Siblings of single egg batch collected in Ceske Budejovice</strain>
        <tissue evidence="2">Salivary glands</tissue>
    </source>
</reference>
<protein>
    <submittedName>
        <fullName evidence="2">Putative cr1-8 nvi</fullName>
    </submittedName>
</protein>
<organism evidence="2">
    <name type="scientific">Ixodes ricinus</name>
    <name type="common">Common tick</name>
    <name type="synonym">Acarus ricinus</name>
    <dbReference type="NCBI Taxonomy" id="34613"/>
    <lineage>
        <taxon>Eukaryota</taxon>
        <taxon>Metazoa</taxon>
        <taxon>Ecdysozoa</taxon>
        <taxon>Arthropoda</taxon>
        <taxon>Chelicerata</taxon>
        <taxon>Arachnida</taxon>
        <taxon>Acari</taxon>
        <taxon>Parasitiformes</taxon>
        <taxon>Ixodida</taxon>
        <taxon>Ixodoidea</taxon>
        <taxon>Ixodidae</taxon>
        <taxon>Ixodinae</taxon>
        <taxon>Ixodes</taxon>
    </lineage>
</organism>
<evidence type="ECO:0000313" key="2">
    <source>
        <dbReference type="EMBL" id="JAR90731.1"/>
    </source>
</evidence>
<dbReference type="PANTHER" id="PTHR46579">
    <property type="entry name" value="F5/8 TYPE C DOMAIN-CONTAINING PROTEIN-RELATED"/>
    <property type="match status" value="1"/>
</dbReference>
<feature type="compositionally biased region" description="Polar residues" evidence="1">
    <location>
        <begin position="44"/>
        <end position="59"/>
    </location>
</feature>
<dbReference type="AlphaFoldDB" id="A0A147BJ01"/>
<name>A0A147BJ01_IXORI</name>